<dbReference type="InterPro" id="IPR005031">
    <property type="entry name" value="COQ10_START"/>
</dbReference>
<organism evidence="2 3">
    <name type="scientific">Streptomyces spectabilis</name>
    <dbReference type="NCBI Taxonomy" id="68270"/>
    <lineage>
        <taxon>Bacteria</taxon>
        <taxon>Bacillati</taxon>
        <taxon>Actinomycetota</taxon>
        <taxon>Actinomycetes</taxon>
        <taxon>Kitasatosporales</taxon>
        <taxon>Streptomycetaceae</taxon>
        <taxon>Streptomyces</taxon>
    </lineage>
</organism>
<dbReference type="Proteomes" id="UP000316806">
    <property type="component" value="Chromosome"/>
</dbReference>
<dbReference type="AlphaFoldDB" id="A0A516R127"/>
<dbReference type="RefSeq" id="WP_144000943.1">
    <property type="nucleotide sequence ID" value="NZ_CP040916.1"/>
</dbReference>
<protein>
    <submittedName>
        <fullName evidence="2">Cyclase/dehydrase</fullName>
    </submittedName>
</protein>
<dbReference type="EMBL" id="CP040916">
    <property type="protein sequence ID" value="QDQ09365.1"/>
    <property type="molecule type" value="Genomic_DNA"/>
</dbReference>
<proteinExistence type="predicted"/>
<gene>
    <name evidence="2" type="ORF">FH965_01280</name>
</gene>
<reference evidence="2 3" key="1">
    <citation type="journal article" date="2019" name="J. Ind. Microbiol. Biotechnol.">
        <title>The complete genomic sequence of Streptomyces spectabilis NRRL-2792 and identification of secondary metabolite biosynthetic gene clusters.</title>
        <authorList>
            <person name="Sinha A."/>
            <person name="Phillips-Salemka S."/>
            <person name="Niraula T.A."/>
            <person name="Short K.A."/>
            <person name="Niraula N.P."/>
        </authorList>
    </citation>
    <scope>NUCLEOTIDE SEQUENCE [LARGE SCALE GENOMIC DNA]</scope>
    <source>
        <strain evidence="2 3">NRRL 2792</strain>
    </source>
</reference>
<dbReference type="Pfam" id="PF03364">
    <property type="entry name" value="Polyketide_cyc"/>
    <property type="match status" value="1"/>
</dbReference>
<name>A0A516R127_STRST</name>
<feature type="domain" description="Coenzyme Q-binding protein COQ10 START" evidence="1">
    <location>
        <begin position="18"/>
        <end position="134"/>
    </location>
</feature>
<evidence type="ECO:0000313" key="2">
    <source>
        <dbReference type="EMBL" id="QDQ09365.1"/>
    </source>
</evidence>
<accession>A0A516R127</accession>
<evidence type="ECO:0000259" key="1">
    <source>
        <dbReference type="Pfam" id="PF03364"/>
    </source>
</evidence>
<evidence type="ECO:0000313" key="3">
    <source>
        <dbReference type="Proteomes" id="UP000316806"/>
    </source>
</evidence>
<dbReference type="SUPFAM" id="SSF55961">
    <property type="entry name" value="Bet v1-like"/>
    <property type="match status" value="1"/>
</dbReference>
<dbReference type="Gene3D" id="3.30.530.20">
    <property type="match status" value="1"/>
</dbReference>
<sequence length="171" mass="19030">MRTIHLRVVVPTDDPAGAFDRLINFTQFASLADDVRSVNVDPGPAPGLPRTADWEVNFRRGVMRWSELEAIDHERRQVEFSQTEGDFEEFHGAWRLHRVDAGCEISFRATYDFGIESLAGMMDPTAERVIKRSVCQVLSGLFGQVTVVEGGEALTDLAAPGDAVRVVERAR</sequence>
<dbReference type="InterPro" id="IPR023393">
    <property type="entry name" value="START-like_dom_sf"/>
</dbReference>